<reference evidence="3 4" key="1">
    <citation type="journal article" date="2019" name="Emerg. Microbes Infect.">
        <title>Comprehensive subspecies identification of 175 nontuberculous mycobacteria species based on 7547 genomic profiles.</title>
        <authorList>
            <person name="Matsumoto Y."/>
            <person name="Kinjo T."/>
            <person name="Motooka D."/>
            <person name="Nabeya D."/>
            <person name="Jung N."/>
            <person name="Uechi K."/>
            <person name="Horii T."/>
            <person name="Iida T."/>
            <person name="Fujita J."/>
            <person name="Nakamura S."/>
        </authorList>
    </citation>
    <scope>NUCLEOTIDE SEQUENCE [LARGE SCALE GENOMIC DNA]</scope>
    <source>
        <strain evidence="3 4">JCM 17783</strain>
    </source>
</reference>
<accession>A0A7I7QA13</accession>
<feature type="compositionally biased region" description="Low complexity" evidence="1">
    <location>
        <begin position="440"/>
        <end position="453"/>
    </location>
</feature>
<evidence type="ECO:0000313" key="3">
    <source>
        <dbReference type="EMBL" id="BBY23154.1"/>
    </source>
</evidence>
<protein>
    <recommendedName>
        <fullName evidence="2">DUF7159 domain-containing protein</fullName>
    </recommendedName>
</protein>
<evidence type="ECO:0000259" key="2">
    <source>
        <dbReference type="Pfam" id="PF23717"/>
    </source>
</evidence>
<name>A0A7I7QA13_9MYCO</name>
<gene>
    <name evidence="3" type="ORF">MSTO_33590</name>
</gene>
<dbReference type="InterPro" id="IPR055583">
    <property type="entry name" value="DUF7159"/>
</dbReference>
<proteinExistence type="predicted"/>
<feature type="domain" description="DUF7159" evidence="2">
    <location>
        <begin position="2"/>
        <end position="234"/>
    </location>
</feature>
<sequence>MDIVLGVSIAPDSVQMVLVEGENADGALVEEDEFDVTATDYTEPTAVPDRVISAILGTREGAADAGLELSSIGVTWTDQLHAAVLRDALASYKLENVMLVSAFLAATALGQSVGGAMGYETTAVLFVEPDTATLAIVETADGSISEFYRERLDPESDEEATAQLTGMLAGLEEQDLPPGGVFVVGSGVNIAAIKPALESATALNVNTPEEPETALARGAALASANAPLFASSTAALAYAQDPGTGAVQPDDRPEYLGVTYVSDATLGRDELAYSLVSDEDADAPTVVIDPSDFDGPEEGQPRRRPVLLVGSGMAVVAISAVVALEIALAIGIRTTNVAVQPSPNQNLIVPSQPAPAPAGGGVRRQAENRPARARSGAHAVASGVSGTAAGRSGARGSAYCAGGAGTGRGADPGAPDPRARPGMVDDSAADPGSACDAATRRGAAAAARAHPGATGLGPAVTAASNSSRNWPDQAEWPGWRTLPAAWLGFGWR</sequence>
<dbReference type="KEGG" id="msto:MSTO_33590"/>
<keyword evidence="4" id="KW-1185">Reference proteome</keyword>
<dbReference type="Proteomes" id="UP000467130">
    <property type="component" value="Chromosome"/>
</dbReference>
<evidence type="ECO:0000256" key="1">
    <source>
        <dbReference type="SAM" id="MobiDB-lite"/>
    </source>
</evidence>
<organism evidence="3 4">
    <name type="scientific">Mycobacterium stomatepiae</name>
    <dbReference type="NCBI Taxonomy" id="470076"/>
    <lineage>
        <taxon>Bacteria</taxon>
        <taxon>Bacillati</taxon>
        <taxon>Actinomycetota</taxon>
        <taxon>Actinomycetes</taxon>
        <taxon>Mycobacteriales</taxon>
        <taxon>Mycobacteriaceae</taxon>
        <taxon>Mycobacterium</taxon>
        <taxon>Mycobacterium simiae complex</taxon>
    </lineage>
</organism>
<dbReference type="Pfam" id="PF23717">
    <property type="entry name" value="DUF7159"/>
    <property type="match status" value="1"/>
</dbReference>
<feature type="compositionally biased region" description="Low complexity" evidence="1">
    <location>
        <begin position="373"/>
        <end position="401"/>
    </location>
</feature>
<evidence type="ECO:0000313" key="4">
    <source>
        <dbReference type="Proteomes" id="UP000467130"/>
    </source>
</evidence>
<feature type="region of interest" description="Disordered" evidence="1">
    <location>
        <begin position="344"/>
        <end position="475"/>
    </location>
</feature>
<dbReference type="AlphaFoldDB" id="A0A7I7QA13"/>
<dbReference type="EMBL" id="AP022587">
    <property type="protein sequence ID" value="BBY23154.1"/>
    <property type="molecule type" value="Genomic_DNA"/>
</dbReference>